<dbReference type="OrthoDB" id="6780563at2759"/>
<dbReference type="STRING" id="1661398.A0A482V7Y6"/>
<gene>
    <name evidence="1" type="ORF">BDFB_011968</name>
</gene>
<evidence type="ECO:0000313" key="2">
    <source>
        <dbReference type="Proteomes" id="UP000292052"/>
    </source>
</evidence>
<keyword evidence="2" id="KW-1185">Reference proteome</keyword>
<feature type="non-terminal residue" evidence="1">
    <location>
        <position position="1"/>
    </location>
</feature>
<dbReference type="AlphaFoldDB" id="A0A482V7Y6"/>
<dbReference type="EMBL" id="QDEB01129627">
    <property type="protein sequence ID" value="RZB39278.1"/>
    <property type="molecule type" value="Genomic_DNA"/>
</dbReference>
<name>A0A482V7Y6_ASBVE</name>
<accession>A0A482V7Y6</accession>
<reference evidence="1 2" key="1">
    <citation type="submission" date="2017-03" db="EMBL/GenBank/DDBJ databases">
        <title>Genome of the blue death feigning beetle - Asbolus verrucosus.</title>
        <authorList>
            <person name="Rider S.D."/>
        </authorList>
    </citation>
    <scope>NUCLEOTIDE SEQUENCE [LARGE SCALE GENOMIC DNA]</scope>
    <source>
        <strain evidence="1">Butters</strain>
        <tissue evidence="1">Head and leg muscle</tissue>
    </source>
</reference>
<protein>
    <submittedName>
        <fullName evidence="1">Uncharacterized protein</fullName>
    </submittedName>
</protein>
<comment type="caution">
    <text evidence="1">The sequence shown here is derived from an EMBL/GenBank/DDBJ whole genome shotgun (WGS) entry which is preliminary data.</text>
</comment>
<evidence type="ECO:0000313" key="1">
    <source>
        <dbReference type="EMBL" id="RZB39278.1"/>
    </source>
</evidence>
<organism evidence="1 2">
    <name type="scientific">Asbolus verrucosus</name>
    <name type="common">Desert ironclad beetle</name>
    <dbReference type="NCBI Taxonomy" id="1661398"/>
    <lineage>
        <taxon>Eukaryota</taxon>
        <taxon>Metazoa</taxon>
        <taxon>Ecdysozoa</taxon>
        <taxon>Arthropoda</taxon>
        <taxon>Hexapoda</taxon>
        <taxon>Insecta</taxon>
        <taxon>Pterygota</taxon>
        <taxon>Neoptera</taxon>
        <taxon>Endopterygota</taxon>
        <taxon>Coleoptera</taxon>
        <taxon>Polyphaga</taxon>
        <taxon>Cucujiformia</taxon>
        <taxon>Tenebrionidae</taxon>
        <taxon>Pimeliinae</taxon>
        <taxon>Asbolus</taxon>
    </lineage>
</organism>
<sequence>FLGSRFLPVQSRQFPEYYHFTPSHRYNPEETGSSVLGFYLGYKLSQLTTPTYSHKSFYDSYRPRYDHYTVHHFYHNKEGIPPRQKIRTNTILGCTGDSTDVCPANTTSLCTSDGTLMCVVTARSTVVCGKDNCVRSVISCLNNTAPECKGTNKNSTLVNIPCISTAEIYGNYRFVNNTIRNDTSNVIATNAQNIDYSTKYPITTTPPPFQSVQTSQRTVQVQEFCIVIVAKPAVRSLTKGEEAFNGASGFVEKFIERAWGL</sequence>
<dbReference type="Proteomes" id="UP000292052">
    <property type="component" value="Unassembled WGS sequence"/>
</dbReference>
<proteinExistence type="predicted"/>